<feature type="domain" description="CBS" evidence="3">
    <location>
        <begin position="7"/>
        <end position="68"/>
    </location>
</feature>
<keyword evidence="5" id="KW-1185">Reference proteome</keyword>
<evidence type="ECO:0000256" key="1">
    <source>
        <dbReference type="ARBA" id="ARBA00023122"/>
    </source>
</evidence>
<dbReference type="Gene3D" id="3.10.580.10">
    <property type="entry name" value="CBS-domain"/>
    <property type="match status" value="1"/>
</dbReference>
<reference evidence="4" key="1">
    <citation type="submission" date="2021-10" db="EMBL/GenBank/DDBJ databases">
        <authorList>
            <person name="Lyu M."/>
            <person name="Wang X."/>
            <person name="Meng X."/>
            <person name="Xu K."/>
        </authorList>
    </citation>
    <scope>NUCLEOTIDE SEQUENCE</scope>
    <source>
        <strain evidence="4">A6</strain>
    </source>
</reference>
<dbReference type="InterPro" id="IPR000644">
    <property type="entry name" value="CBS_dom"/>
</dbReference>
<keyword evidence="1 2" id="KW-0129">CBS domain</keyword>
<dbReference type="Proteomes" id="UP001165293">
    <property type="component" value="Unassembled WGS sequence"/>
</dbReference>
<dbReference type="SUPFAM" id="SSF54631">
    <property type="entry name" value="CBS-domain pair"/>
    <property type="match status" value="1"/>
</dbReference>
<dbReference type="RefSeq" id="WP_230528455.1">
    <property type="nucleotide sequence ID" value="NZ_JAJGAK010000006.1"/>
</dbReference>
<gene>
    <name evidence="4" type="ORF">LK996_16400</name>
</gene>
<dbReference type="InterPro" id="IPR051257">
    <property type="entry name" value="Diverse_CBS-Domain"/>
</dbReference>
<dbReference type="CDD" id="cd17775">
    <property type="entry name" value="CBS_pair_bact_arch"/>
    <property type="match status" value="1"/>
</dbReference>
<organism evidence="4 5">
    <name type="scientific">Noviluteimonas lactosilytica</name>
    <dbReference type="NCBI Taxonomy" id="2888523"/>
    <lineage>
        <taxon>Bacteria</taxon>
        <taxon>Pseudomonadati</taxon>
        <taxon>Pseudomonadota</taxon>
        <taxon>Gammaproteobacteria</taxon>
        <taxon>Lysobacterales</taxon>
        <taxon>Lysobacteraceae</taxon>
        <taxon>Noviluteimonas</taxon>
    </lineage>
</organism>
<sequence length="149" mass="16159">MRIAEICSRDVACIGTTASIRVAALDMRRHHVGCLVAIDCRDAERIPRGIITDRDIAIEVTAMGIDPESVTVADVMARSPATCGENDKLFDAIDTMRVRGVRRLPVVGVRGQLVGIISAGDINEALGMCVRELWQAGSRSRARESEGRQ</sequence>
<proteinExistence type="predicted"/>
<dbReference type="SMART" id="SM00116">
    <property type="entry name" value="CBS"/>
    <property type="match status" value="2"/>
</dbReference>
<dbReference type="PANTHER" id="PTHR43080">
    <property type="entry name" value="CBS DOMAIN-CONTAINING PROTEIN CBSX3, MITOCHONDRIAL"/>
    <property type="match status" value="1"/>
</dbReference>
<dbReference type="InterPro" id="IPR046342">
    <property type="entry name" value="CBS_dom_sf"/>
</dbReference>
<evidence type="ECO:0000313" key="5">
    <source>
        <dbReference type="Proteomes" id="UP001165293"/>
    </source>
</evidence>
<evidence type="ECO:0000256" key="2">
    <source>
        <dbReference type="PROSITE-ProRule" id="PRU00703"/>
    </source>
</evidence>
<feature type="domain" description="CBS" evidence="3">
    <location>
        <begin position="76"/>
        <end position="133"/>
    </location>
</feature>
<evidence type="ECO:0000259" key="3">
    <source>
        <dbReference type="PROSITE" id="PS51371"/>
    </source>
</evidence>
<dbReference type="Pfam" id="PF00571">
    <property type="entry name" value="CBS"/>
    <property type="match status" value="2"/>
</dbReference>
<accession>A0ABS8JM03</accession>
<dbReference type="PANTHER" id="PTHR43080:SF2">
    <property type="entry name" value="CBS DOMAIN-CONTAINING PROTEIN"/>
    <property type="match status" value="1"/>
</dbReference>
<comment type="caution">
    <text evidence="4">The sequence shown here is derived from an EMBL/GenBank/DDBJ whole genome shotgun (WGS) entry which is preliminary data.</text>
</comment>
<dbReference type="PROSITE" id="PS51371">
    <property type="entry name" value="CBS"/>
    <property type="match status" value="2"/>
</dbReference>
<evidence type="ECO:0000313" key="4">
    <source>
        <dbReference type="EMBL" id="MCC8364653.1"/>
    </source>
</evidence>
<protein>
    <submittedName>
        <fullName evidence="4">CBS domain-containing protein</fullName>
    </submittedName>
</protein>
<dbReference type="EMBL" id="JAJGAK010000006">
    <property type="protein sequence ID" value="MCC8364653.1"/>
    <property type="molecule type" value="Genomic_DNA"/>
</dbReference>
<name>A0ABS8JM03_9GAMM</name>